<proteinExistence type="predicted"/>
<feature type="compositionally biased region" description="Low complexity" evidence="1">
    <location>
        <begin position="135"/>
        <end position="146"/>
    </location>
</feature>
<keyword evidence="3" id="KW-1185">Reference proteome</keyword>
<evidence type="ECO:0000256" key="1">
    <source>
        <dbReference type="SAM" id="MobiDB-lite"/>
    </source>
</evidence>
<dbReference type="OrthoDB" id="1302201at2759"/>
<name>A0A7J7DHD1_TRIWF</name>
<dbReference type="Proteomes" id="UP000593562">
    <property type="component" value="Unassembled WGS sequence"/>
</dbReference>
<dbReference type="AlphaFoldDB" id="A0A7J7DHD1"/>
<evidence type="ECO:0000313" key="2">
    <source>
        <dbReference type="EMBL" id="KAF5745752.1"/>
    </source>
</evidence>
<feature type="region of interest" description="Disordered" evidence="1">
    <location>
        <begin position="305"/>
        <end position="355"/>
    </location>
</feature>
<feature type="compositionally biased region" description="Polar residues" evidence="1">
    <location>
        <begin position="197"/>
        <end position="226"/>
    </location>
</feature>
<dbReference type="EMBL" id="JAAARO010000007">
    <property type="protein sequence ID" value="KAF5745752.1"/>
    <property type="molecule type" value="Genomic_DNA"/>
</dbReference>
<gene>
    <name evidence="2" type="ORF">HS088_TW07G01345</name>
</gene>
<feature type="region of interest" description="Disordered" evidence="1">
    <location>
        <begin position="88"/>
        <end position="255"/>
    </location>
</feature>
<feature type="region of interest" description="Disordered" evidence="1">
    <location>
        <begin position="1"/>
        <end position="75"/>
    </location>
</feature>
<comment type="caution">
    <text evidence="2">The sequence shown here is derived from an EMBL/GenBank/DDBJ whole genome shotgun (WGS) entry which is preliminary data.</text>
</comment>
<dbReference type="InParanoid" id="A0A7J7DHD1"/>
<feature type="region of interest" description="Disordered" evidence="1">
    <location>
        <begin position="385"/>
        <end position="406"/>
    </location>
</feature>
<feature type="compositionally biased region" description="Basic and acidic residues" evidence="1">
    <location>
        <begin position="328"/>
        <end position="348"/>
    </location>
</feature>
<sequence>MDLEKRSGNEGGSKISGTHPEVLDGNGNKKHSETILDVTDANRSSMLPEEVADKNGSSSYFELQPGLAGGSESSNLFQINPEIYPEVVGRSQSSKKSDPHLELTGSDNSCKDSRIEPDASISEGHEPIPAKKLGSSSSSSSSSVSSTDDLFQVNVNDMNNSISPKANEDIRPIPIVDENEGCSDYNPKSEVLDNVSPGLTSTSQTSGITSEQLANGMSPTTQSPPIQTMDRSEGYDPLRIPSSIFSSSKPSTPMEWSVASNESLFSLHIGNSSFRDQAFMYGDLTKSGELTKSAELFMLSPPPASAVAEADGKFSAPVPGNDAQNVGKNDEPVKDATKPDGEDKRDQKAQAPVVSWNSINSNHSYESGISQNSFTFPVLADGVRSASATTDDEKPHHQPSDSEVAPKQASCGWFPCLSYCYPCSCSWPKCFRTCC</sequence>
<feature type="compositionally biased region" description="Low complexity" evidence="1">
    <location>
        <begin position="240"/>
        <end position="251"/>
    </location>
</feature>
<feature type="compositionally biased region" description="Basic and acidic residues" evidence="1">
    <location>
        <begin position="109"/>
        <end position="129"/>
    </location>
</feature>
<dbReference type="PANTHER" id="PTHR33673">
    <property type="entry name" value="SUPPRESSOR SRP40-LIKE PROTEIN"/>
    <property type="match status" value="1"/>
</dbReference>
<protein>
    <submittedName>
        <fullName evidence="2">Protein AF-9 isoform X1</fullName>
    </submittedName>
</protein>
<accession>A0A7J7DHD1</accession>
<feature type="compositionally biased region" description="Polar residues" evidence="1">
    <location>
        <begin position="147"/>
        <end position="164"/>
    </location>
</feature>
<feature type="compositionally biased region" description="Basic and acidic residues" evidence="1">
    <location>
        <begin position="391"/>
        <end position="400"/>
    </location>
</feature>
<evidence type="ECO:0000313" key="3">
    <source>
        <dbReference type="Proteomes" id="UP000593562"/>
    </source>
</evidence>
<organism evidence="2 3">
    <name type="scientific">Tripterygium wilfordii</name>
    <name type="common">Thunder God vine</name>
    <dbReference type="NCBI Taxonomy" id="458696"/>
    <lineage>
        <taxon>Eukaryota</taxon>
        <taxon>Viridiplantae</taxon>
        <taxon>Streptophyta</taxon>
        <taxon>Embryophyta</taxon>
        <taxon>Tracheophyta</taxon>
        <taxon>Spermatophyta</taxon>
        <taxon>Magnoliopsida</taxon>
        <taxon>eudicotyledons</taxon>
        <taxon>Gunneridae</taxon>
        <taxon>Pentapetalae</taxon>
        <taxon>rosids</taxon>
        <taxon>fabids</taxon>
        <taxon>Celastrales</taxon>
        <taxon>Celastraceae</taxon>
        <taxon>Tripterygium</taxon>
    </lineage>
</organism>
<reference evidence="2 3" key="1">
    <citation type="journal article" date="2020" name="Nat. Commun.">
        <title>Genome of Tripterygium wilfordii and identification of cytochrome P450 involved in triptolide biosynthesis.</title>
        <authorList>
            <person name="Tu L."/>
            <person name="Su P."/>
            <person name="Zhang Z."/>
            <person name="Gao L."/>
            <person name="Wang J."/>
            <person name="Hu T."/>
            <person name="Zhou J."/>
            <person name="Zhang Y."/>
            <person name="Zhao Y."/>
            <person name="Liu Y."/>
            <person name="Song Y."/>
            <person name="Tong Y."/>
            <person name="Lu Y."/>
            <person name="Yang J."/>
            <person name="Xu C."/>
            <person name="Jia M."/>
            <person name="Peters R.J."/>
            <person name="Huang L."/>
            <person name="Gao W."/>
        </authorList>
    </citation>
    <scope>NUCLEOTIDE SEQUENCE [LARGE SCALE GENOMIC DNA]</scope>
    <source>
        <strain evidence="3">cv. XIE 37</strain>
        <tissue evidence="2">Leaf</tissue>
    </source>
</reference>
<dbReference type="PANTHER" id="PTHR33673:SF3">
    <property type="entry name" value="SUPPRESSOR SRP40-LIKE PROTEIN"/>
    <property type="match status" value="1"/>
</dbReference>